<dbReference type="Proteomes" id="UP001275084">
    <property type="component" value="Unassembled WGS sequence"/>
</dbReference>
<evidence type="ECO:0000313" key="1">
    <source>
        <dbReference type="EMBL" id="KAK3362509.1"/>
    </source>
</evidence>
<reference evidence="1" key="2">
    <citation type="submission" date="2023-06" db="EMBL/GenBank/DDBJ databases">
        <authorList>
            <consortium name="Lawrence Berkeley National Laboratory"/>
            <person name="Haridas S."/>
            <person name="Hensen N."/>
            <person name="Bonometti L."/>
            <person name="Westerberg I."/>
            <person name="Brannstrom I.O."/>
            <person name="Guillou S."/>
            <person name="Cros-Aarteil S."/>
            <person name="Calhoun S."/>
            <person name="Kuo A."/>
            <person name="Mondo S."/>
            <person name="Pangilinan J."/>
            <person name="Riley R."/>
            <person name="Labutti K."/>
            <person name="Andreopoulos B."/>
            <person name="Lipzen A."/>
            <person name="Chen C."/>
            <person name="Yanf M."/>
            <person name="Daum C."/>
            <person name="Ng V."/>
            <person name="Clum A."/>
            <person name="Steindorff A."/>
            <person name="Ohm R."/>
            <person name="Martin F."/>
            <person name="Silar P."/>
            <person name="Natvig D."/>
            <person name="Lalanne C."/>
            <person name="Gautier V."/>
            <person name="Ament-Velasquez S.L."/>
            <person name="Kruys A."/>
            <person name="Hutchinson M.I."/>
            <person name="Powell A.J."/>
            <person name="Barry K."/>
            <person name="Miller A.N."/>
            <person name="Grigoriev I.V."/>
            <person name="Debuchy R."/>
            <person name="Gladieux P."/>
            <person name="Thoren M.H."/>
            <person name="Johannesson H."/>
        </authorList>
    </citation>
    <scope>NUCLEOTIDE SEQUENCE</scope>
    <source>
        <strain evidence="1">CBS 955.72</strain>
    </source>
</reference>
<reference evidence="1" key="1">
    <citation type="journal article" date="2023" name="Mol. Phylogenet. Evol.">
        <title>Genome-scale phylogeny and comparative genomics of the fungal order Sordariales.</title>
        <authorList>
            <person name="Hensen N."/>
            <person name="Bonometti L."/>
            <person name="Westerberg I."/>
            <person name="Brannstrom I.O."/>
            <person name="Guillou S."/>
            <person name="Cros-Aarteil S."/>
            <person name="Calhoun S."/>
            <person name="Haridas S."/>
            <person name="Kuo A."/>
            <person name="Mondo S."/>
            <person name="Pangilinan J."/>
            <person name="Riley R."/>
            <person name="LaButti K."/>
            <person name="Andreopoulos B."/>
            <person name="Lipzen A."/>
            <person name="Chen C."/>
            <person name="Yan M."/>
            <person name="Daum C."/>
            <person name="Ng V."/>
            <person name="Clum A."/>
            <person name="Steindorff A."/>
            <person name="Ohm R.A."/>
            <person name="Martin F."/>
            <person name="Silar P."/>
            <person name="Natvig D.O."/>
            <person name="Lalanne C."/>
            <person name="Gautier V."/>
            <person name="Ament-Velasquez S.L."/>
            <person name="Kruys A."/>
            <person name="Hutchinson M.I."/>
            <person name="Powell A.J."/>
            <person name="Barry K."/>
            <person name="Miller A.N."/>
            <person name="Grigoriev I.V."/>
            <person name="Debuchy R."/>
            <person name="Gladieux P."/>
            <person name="Hiltunen Thoren M."/>
            <person name="Johannesson H."/>
        </authorList>
    </citation>
    <scope>NUCLEOTIDE SEQUENCE</scope>
    <source>
        <strain evidence="1">CBS 955.72</strain>
    </source>
</reference>
<accession>A0AAJ0MJ78</accession>
<name>A0AAJ0MJ78_9PEZI</name>
<keyword evidence="2" id="KW-1185">Reference proteome</keyword>
<dbReference type="AlphaFoldDB" id="A0AAJ0MJ78"/>
<sequence>MHSVVCIMRIQIPDLNCVAILHSKVVGQLGEMRALCDTNKALLRANPLALLGIIFEHRSQLWDRWEARLYGEVDLVESATGLGQPEWRYNYPTAQRAKELADVDKLIAQLSSTNVEICHGQNILASGSRFGEFCLEAIDMVEKLRGGGRLPPGARAMIEDRIRFSQSLCLALEERFKDLAERHNGQINVICNIIAQKETKISRAVAEFNLEVARVAAVDSRIMKTIGVLGMVFIPSTFTTVCAEHFVALLPCPFRRVEGQ</sequence>
<protein>
    <submittedName>
        <fullName evidence="1">Uncharacterized protein</fullName>
    </submittedName>
</protein>
<comment type="caution">
    <text evidence="1">The sequence shown here is derived from an EMBL/GenBank/DDBJ whole genome shotgun (WGS) entry which is preliminary data.</text>
</comment>
<evidence type="ECO:0000313" key="2">
    <source>
        <dbReference type="Proteomes" id="UP001275084"/>
    </source>
</evidence>
<proteinExistence type="predicted"/>
<gene>
    <name evidence="1" type="ORF">B0T25DRAFT_7843</name>
</gene>
<dbReference type="EMBL" id="JAUIQD010000001">
    <property type="protein sequence ID" value="KAK3362509.1"/>
    <property type="molecule type" value="Genomic_DNA"/>
</dbReference>
<organism evidence="1 2">
    <name type="scientific">Lasiosphaeria hispida</name>
    <dbReference type="NCBI Taxonomy" id="260671"/>
    <lineage>
        <taxon>Eukaryota</taxon>
        <taxon>Fungi</taxon>
        <taxon>Dikarya</taxon>
        <taxon>Ascomycota</taxon>
        <taxon>Pezizomycotina</taxon>
        <taxon>Sordariomycetes</taxon>
        <taxon>Sordariomycetidae</taxon>
        <taxon>Sordariales</taxon>
        <taxon>Lasiosphaeriaceae</taxon>
        <taxon>Lasiosphaeria</taxon>
    </lineage>
</organism>